<dbReference type="Pfam" id="PF03772">
    <property type="entry name" value="Competence"/>
    <property type="match status" value="1"/>
</dbReference>
<keyword evidence="9" id="KW-1185">Reference proteome</keyword>
<dbReference type="PANTHER" id="PTHR30619">
    <property type="entry name" value="DNA INTERNALIZATION/COMPETENCE PROTEIN COMEC/REC2"/>
    <property type="match status" value="1"/>
</dbReference>
<evidence type="ECO:0000256" key="4">
    <source>
        <dbReference type="ARBA" id="ARBA00022989"/>
    </source>
</evidence>
<dbReference type="NCBIfam" id="TIGR00360">
    <property type="entry name" value="ComEC_N-term"/>
    <property type="match status" value="1"/>
</dbReference>
<feature type="transmembrane region" description="Helical" evidence="6">
    <location>
        <begin position="305"/>
        <end position="322"/>
    </location>
</feature>
<dbReference type="InterPro" id="IPR036866">
    <property type="entry name" value="RibonucZ/Hydroxyglut_hydro"/>
</dbReference>
<reference evidence="8 9" key="1">
    <citation type="submission" date="2023-02" db="EMBL/GenBank/DDBJ databases">
        <title>Description and genomic characterization of Microbulbifer bruguierae sp. nov., isolated from the sediment of mangrove plant Bruguiera sexangula.</title>
        <authorList>
            <person name="Long M."/>
        </authorList>
    </citation>
    <scope>NUCLEOTIDE SEQUENCE [LARGE SCALE GENOMIC DNA]</scope>
    <source>
        <strain evidence="8 9">H12</strain>
    </source>
</reference>
<feature type="domain" description="Metallo-beta-lactamase" evidence="7">
    <location>
        <begin position="561"/>
        <end position="730"/>
    </location>
</feature>
<evidence type="ECO:0000256" key="5">
    <source>
        <dbReference type="ARBA" id="ARBA00023136"/>
    </source>
</evidence>
<feature type="transmembrane region" description="Helical" evidence="6">
    <location>
        <begin position="270"/>
        <end position="293"/>
    </location>
</feature>
<feature type="transmembrane region" description="Helical" evidence="6">
    <location>
        <begin position="496"/>
        <end position="519"/>
    </location>
</feature>
<dbReference type="PANTHER" id="PTHR30619:SF1">
    <property type="entry name" value="RECOMBINATION PROTEIN 2"/>
    <property type="match status" value="1"/>
</dbReference>
<dbReference type="InterPro" id="IPR035681">
    <property type="entry name" value="ComA-like_MBL"/>
</dbReference>
<protein>
    <submittedName>
        <fullName evidence="8">DNA internalization-related competence protein ComEC/Rec2</fullName>
    </submittedName>
</protein>
<keyword evidence="4 6" id="KW-1133">Transmembrane helix</keyword>
<dbReference type="InterPro" id="IPR004797">
    <property type="entry name" value="Competence_ComEC/Rec2"/>
</dbReference>
<dbReference type="SMART" id="SM00849">
    <property type="entry name" value="Lactamase_B"/>
    <property type="match status" value="1"/>
</dbReference>
<dbReference type="Proteomes" id="UP001236500">
    <property type="component" value="Chromosome"/>
</dbReference>
<evidence type="ECO:0000256" key="1">
    <source>
        <dbReference type="ARBA" id="ARBA00004651"/>
    </source>
</evidence>
<gene>
    <name evidence="8" type="ORF">PVT68_02510</name>
</gene>
<feature type="transmembrane region" description="Helical" evidence="6">
    <location>
        <begin position="352"/>
        <end position="368"/>
    </location>
</feature>
<dbReference type="InterPro" id="IPR001279">
    <property type="entry name" value="Metallo-B-lactamas"/>
</dbReference>
<keyword evidence="3 6" id="KW-0812">Transmembrane</keyword>
<accession>A0ABY8NGL2</accession>
<dbReference type="Pfam" id="PF00753">
    <property type="entry name" value="Lactamase_B"/>
    <property type="match status" value="1"/>
</dbReference>
<proteinExistence type="predicted"/>
<keyword evidence="5 6" id="KW-0472">Membrane</keyword>
<dbReference type="SUPFAM" id="SSF56281">
    <property type="entry name" value="Metallo-hydrolase/oxidoreductase"/>
    <property type="match status" value="1"/>
</dbReference>
<evidence type="ECO:0000256" key="3">
    <source>
        <dbReference type="ARBA" id="ARBA00022692"/>
    </source>
</evidence>
<dbReference type="InterPro" id="IPR004477">
    <property type="entry name" value="ComEC_N"/>
</dbReference>
<evidence type="ECO:0000313" key="8">
    <source>
        <dbReference type="EMBL" id="WGL17182.1"/>
    </source>
</evidence>
<organism evidence="8 9">
    <name type="scientific">Microbulbifer bruguierae</name>
    <dbReference type="NCBI Taxonomy" id="3029061"/>
    <lineage>
        <taxon>Bacteria</taxon>
        <taxon>Pseudomonadati</taxon>
        <taxon>Pseudomonadota</taxon>
        <taxon>Gammaproteobacteria</taxon>
        <taxon>Cellvibrionales</taxon>
        <taxon>Microbulbiferaceae</taxon>
        <taxon>Microbulbifer</taxon>
    </lineage>
</organism>
<feature type="transmembrane region" description="Helical" evidence="6">
    <location>
        <begin position="526"/>
        <end position="544"/>
    </location>
</feature>
<sequence>MKGVSWAVAALWSLAVGIATIAFLPTLPGSAGGAVALLFGLVCVVLTVGIGGWLGLANRLPCGLGCLLLPFLFGCGWALNANHHALSERLPLALNGSDHSVTLEVEDLPEVSPAAARFGPPGGARGLVDSRFRARVVDTDQRDLIGKHLLLSWYRVDQKLSSRLRAGSRWKMSVRLKRPRGSVNPHTFDYEAWLLQQGIYATGYVRDKGQLPTFVQAGGGVDTLRETFRDRVSGQGLQRSGLIRALLLGDRSGLDTDTNALLKRTGTAHLLAISGLHVGMVAGFFLLLGGALGRVAGILRAHNPLPLAGITAIGGALVYTLLSGAPLSAQRALVMVVVATAAVVARRRVDPGLAFALALALVLLWQPLAVLNAGFWLSFIAVAVLLLRFQGRAETSAHARQAGSIVGKVHAAVSAQWCVLLGLMVPSLVIFSGVSASALLVNLIAIPWLALVILPLVLMGALVPVGGFSGLLWQLADWQLEWLLRFLLAVDGNLPSWQSMAVPGVALAGLAALASVLLLMPRGFPGRILGWCLIPVVLMGLTQWQRETQPRFELTVLDVGQGLAVVATTEDSSLVFDAGDAAPGGWSAGGGIVAPYLTAQGWRQVDALVVSHGDRDHAGGVEGLAEQLGIVRLVAPGELPKRLQPLVAASSSDSCVAGRHLLLGEMELQWLWPSGAGISGEENDHSCVALLTWRSVRILLTGDISRKAEKQLVKNFPDFEPVDVLIAPHHGSRTSSSPDLIHWASPRNAVFSAGFRHHFGHPHPDVVRRFTQSGIHLFNTADLGAIAFLWSQNRGQPRLQCARAAGRFWFADERESVVSQCAAGM</sequence>
<evidence type="ECO:0000259" key="7">
    <source>
        <dbReference type="SMART" id="SM00849"/>
    </source>
</evidence>
<dbReference type="InterPro" id="IPR025405">
    <property type="entry name" value="DUF4131"/>
</dbReference>
<keyword evidence="2" id="KW-1003">Cell membrane</keyword>
<dbReference type="CDD" id="cd07731">
    <property type="entry name" value="ComA-like_MBL-fold"/>
    <property type="match status" value="1"/>
</dbReference>
<dbReference type="RefSeq" id="WP_280321010.1">
    <property type="nucleotide sequence ID" value="NZ_CP118605.1"/>
</dbReference>
<feature type="transmembrane region" description="Helical" evidence="6">
    <location>
        <begin position="35"/>
        <end position="55"/>
    </location>
</feature>
<evidence type="ECO:0000313" key="9">
    <source>
        <dbReference type="Proteomes" id="UP001236500"/>
    </source>
</evidence>
<dbReference type="Gene3D" id="3.60.15.10">
    <property type="entry name" value="Ribonuclease Z/Hydroxyacylglutathione hydrolase-like"/>
    <property type="match status" value="1"/>
</dbReference>
<dbReference type="Pfam" id="PF13567">
    <property type="entry name" value="DUF4131"/>
    <property type="match status" value="1"/>
</dbReference>
<dbReference type="EMBL" id="CP118605">
    <property type="protein sequence ID" value="WGL17182.1"/>
    <property type="molecule type" value="Genomic_DNA"/>
</dbReference>
<comment type="subcellular location">
    <subcellularLocation>
        <location evidence="1">Cell membrane</location>
        <topology evidence="1">Multi-pass membrane protein</topology>
    </subcellularLocation>
</comment>
<dbReference type="NCBIfam" id="TIGR00361">
    <property type="entry name" value="ComEC_Rec2"/>
    <property type="match status" value="1"/>
</dbReference>
<evidence type="ECO:0000256" key="2">
    <source>
        <dbReference type="ARBA" id="ARBA00022475"/>
    </source>
</evidence>
<name>A0ABY8NGL2_9GAMM</name>
<feature type="transmembrane region" description="Helical" evidence="6">
    <location>
        <begin position="402"/>
        <end position="423"/>
    </location>
</feature>
<dbReference type="InterPro" id="IPR052159">
    <property type="entry name" value="Competence_DNA_uptake"/>
</dbReference>
<evidence type="ECO:0000256" key="6">
    <source>
        <dbReference type="SAM" id="Phobius"/>
    </source>
</evidence>